<dbReference type="PROSITE" id="PS01272">
    <property type="entry name" value="GCKR"/>
    <property type="match status" value="1"/>
</dbReference>
<evidence type="ECO:0000256" key="1">
    <source>
        <dbReference type="ARBA" id="ARBA00023239"/>
    </source>
</evidence>
<dbReference type="InterPro" id="IPR005486">
    <property type="entry name" value="Glucokinase_regulatory_CS"/>
</dbReference>
<dbReference type="GO" id="GO:0016835">
    <property type="term" value="F:carbon-oxygen lyase activity"/>
    <property type="evidence" value="ECO:0007669"/>
    <property type="project" value="InterPro"/>
</dbReference>
<dbReference type="PANTHER" id="PTHR10088:SF4">
    <property type="entry name" value="GLUCOKINASE REGULATORY PROTEIN"/>
    <property type="match status" value="1"/>
</dbReference>
<gene>
    <name evidence="4" type="primary">murQ</name>
    <name evidence="4" type="ORF">SCLAR_v1c09020</name>
</gene>
<dbReference type="RefSeq" id="WP_100254749.1">
    <property type="nucleotide sequence ID" value="NZ_CP015819.1"/>
</dbReference>
<dbReference type="EMBL" id="CP024870">
    <property type="protein sequence ID" value="ATX71208.1"/>
    <property type="molecule type" value="Genomic_DNA"/>
</dbReference>
<organism evidence="4 5">
    <name type="scientific">Spiroplasma clarkii</name>
    <dbReference type="NCBI Taxonomy" id="2139"/>
    <lineage>
        <taxon>Bacteria</taxon>
        <taxon>Bacillati</taxon>
        <taxon>Mycoplasmatota</taxon>
        <taxon>Mollicutes</taxon>
        <taxon>Entomoplasmatales</taxon>
        <taxon>Spiroplasmataceae</taxon>
        <taxon>Spiroplasma</taxon>
    </lineage>
</organism>
<evidence type="ECO:0000313" key="5">
    <source>
        <dbReference type="Proteomes" id="UP000231179"/>
    </source>
</evidence>
<dbReference type="Gene3D" id="3.40.50.10490">
    <property type="entry name" value="Glucose-6-phosphate isomerase like protein, domain 1"/>
    <property type="match status" value="1"/>
</dbReference>
<dbReference type="AlphaFoldDB" id="A0A2K8KHP3"/>
<keyword evidence="2" id="KW-0119">Carbohydrate metabolism</keyword>
<dbReference type="OrthoDB" id="9813395at2"/>
<dbReference type="Gene3D" id="1.10.8.1080">
    <property type="match status" value="1"/>
</dbReference>
<dbReference type="InterPro" id="IPR005488">
    <property type="entry name" value="Etherase_MurQ"/>
</dbReference>
<dbReference type="InterPro" id="IPR046348">
    <property type="entry name" value="SIS_dom_sf"/>
</dbReference>
<dbReference type="SUPFAM" id="SSF53697">
    <property type="entry name" value="SIS domain"/>
    <property type="match status" value="1"/>
</dbReference>
<keyword evidence="5" id="KW-1185">Reference proteome</keyword>
<evidence type="ECO:0000259" key="3">
    <source>
        <dbReference type="PROSITE" id="PS51464"/>
    </source>
</evidence>
<dbReference type="GO" id="GO:0009254">
    <property type="term" value="P:peptidoglycan turnover"/>
    <property type="evidence" value="ECO:0007669"/>
    <property type="project" value="TreeGrafter"/>
</dbReference>
<reference evidence="4 5" key="1">
    <citation type="submission" date="2017-11" db="EMBL/GenBank/DDBJ databases">
        <title>Complete genome sequence of Spiroplasma clarkii CN-5 (DSM 19994).</title>
        <authorList>
            <person name="Tsai Y.-M."/>
            <person name="Chang A."/>
            <person name="Lo W.-S."/>
            <person name="Kuo C.-H."/>
        </authorList>
    </citation>
    <scope>NUCLEOTIDE SEQUENCE [LARGE SCALE GENOMIC DNA]</scope>
    <source>
        <strain evidence="4 5">CN-5</strain>
    </source>
</reference>
<dbReference type="PROSITE" id="PS51464">
    <property type="entry name" value="SIS"/>
    <property type="match status" value="1"/>
</dbReference>
<dbReference type="GO" id="GO:0046348">
    <property type="term" value="P:amino sugar catabolic process"/>
    <property type="evidence" value="ECO:0007669"/>
    <property type="project" value="InterPro"/>
</dbReference>
<dbReference type="InterPro" id="IPR001347">
    <property type="entry name" value="SIS_dom"/>
</dbReference>
<protein>
    <submittedName>
        <fullName evidence="4">N-acetylmuramic acid 6-phosphate etherase</fullName>
    </submittedName>
</protein>
<accession>A0A2K8KHP3</accession>
<dbReference type="GO" id="GO:0016803">
    <property type="term" value="F:ether hydrolase activity"/>
    <property type="evidence" value="ECO:0007669"/>
    <property type="project" value="TreeGrafter"/>
</dbReference>
<dbReference type="GO" id="GO:0097367">
    <property type="term" value="F:carbohydrate derivative binding"/>
    <property type="evidence" value="ECO:0007669"/>
    <property type="project" value="InterPro"/>
</dbReference>
<keyword evidence="1" id="KW-0456">Lyase</keyword>
<dbReference type="FunFam" id="3.40.50.10490:FF:000014">
    <property type="entry name" value="N-acetylmuramic acid 6-phosphate etherase"/>
    <property type="match status" value="1"/>
</dbReference>
<dbReference type="Proteomes" id="UP000231179">
    <property type="component" value="Chromosome"/>
</dbReference>
<dbReference type="InterPro" id="IPR040190">
    <property type="entry name" value="MURQ/GCKR"/>
</dbReference>
<proteinExistence type="predicted"/>
<dbReference type="CDD" id="cd05007">
    <property type="entry name" value="SIS_Etherase"/>
    <property type="match status" value="1"/>
</dbReference>
<sequence>MKLENIDTEKRNSKSMQIDKASTIEILKIINSEDQKVAIAINEQLSKLASIIDKMFNKVKTSGRIFYVGAGTSGRIGILDASEILPTYGDNSTFIGIIAGGDEAIKTPIEGAEDDIAGFARDIKKFNLNSNDCIVGIGASGRTPYVIGALKYAAKVGVLPVALCMSKNNEFANYCEDVICIDTGAEVVTGSTRMKAGTATKLVCNMISTTIMIKKGKVFENLMIDVKATNKKLQQRCINIVKELTGKTNDNEIEDYLQKYDWNIKTVVSHLKD</sequence>
<dbReference type="NCBIfam" id="NF003915">
    <property type="entry name" value="PRK05441.1"/>
    <property type="match status" value="1"/>
</dbReference>
<dbReference type="Pfam" id="PF22645">
    <property type="entry name" value="GKRP_SIS_N"/>
    <property type="match status" value="1"/>
</dbReference>
<dbReference type="PANTHER" id="PTHR10088">
    <property type="entry name" value="GLUCOKINASE REGULATORY PROTEIN"/>
    <property type="match status" value="1"/>
</dbReference>
<dbReference type="NCBIfam" id="TIGR00274">
    <property type="entry name" value="N-acetylmuramic acid 6-phosphate etherase"/>
    <property type="match status" value="1"/>
</dbReference>
<dbReference type="NCBIfam" id="NF009222">
    <property type="entry name" value="PRK12570.1"/>
    <property type="match status" value="1"/>
</dbReference>
<evidence type="ECO:0000256" key="2">
    <source>
        <dbReference type="ARBA" id="ARBA00023277"/>
    </source>
</evidence>
<name>A0A2K8KHP3_9MOLU</name>
<evidence type="ECO:0000313" key="4">
    <source>
        <dbReference type="EMBL" id="ATX71208.1"/>
    </source>
</evidence>
<feature type="domain" description="SIS" evidence="3">
    <location>
        <begin position="55"/>
        <end position="217"/>
    </location>
</feature>